<feature type="compositionally biased region" description="Polar residues" evidence="1">
    <location>
        <begin position="31"/>
        <end position="45"/>
    </location>
</feature>
<name>A0A9E4K496_9GAMM</name>
<dbReference type="AlphaFoldDB" id="A0A9E4K496"/>
<feature type="signal peptide" evidence="2">
    <location>
        <begin position="1"/>
        <end position="25"/>
    </location>
</feature>
<comment type="caution">
    <text evidence="3">The sequence shown here is derived from an EMBL/GenBank/DDBJ whole genome shotgun (WGS) entry which is preliminary data.</text>
</comment>
<evidence type="ECO:0008006" key="5">
    <source>
        <dbReference type="Google" id="ProtNLM"/>
    </source>
</evidence>
<evidence type="ECO:0000313" key="4">
    <source>
        <dbReference type="Proteomes" id="UP000886687"/>
    </source>
</evidence>
<sequence length="89" mass="9551">MPNKRKILIYSLLLGCFSIAMSLQAEEKATEQTPSAQNKTYTAGSGSRPKLSRKCAIYSGICPMSKRSEVGAYCICNTPSGPIHGVVIP</sequence>
<gene>
    <name evidence="3" type="ORF">JAZ04_06235</name>
</gene>
<evidence type="ECO:0000256" key="2">
    <source>
        <dbReference type="SAM" id="SignalP"/>
    </source>
</evidence>
<feature type="region of interest" description="Disordered" evidence="1">
    <location>
        <begin position="28"/>
        <end position="50"/>
    </location>
</feature>
<evidence type="ECO:0000313" key="3">
    <source>
        <dbReference type="EMBL" id="MCG7938441.1"/>
    </source>
</evidence>
<organism evidence="3 4">
    <name type="scientific">Candidatus Thiodiazotropha lotti</name>
    <dbReference type="NCBI Taxonomy" id="2792787"/>
    <lineage>
        <taxon>Bacteria</taxon>
        <taxon>Pseudomonadati</taxon>
        <taxon>Pseudomonadota</taxon>
        <taxon>Gammaproteobacteria</taxon>
        <taxon>Chromatiales</taxon>
        <taxon>Sedimenticolaceae</taxon>
        <taxon>Candidatus Thiodiazotropha</taxon>
    </lineage>
</organism>
<keyword evidence="2" id="KW-0732">Signal</keyword>
<proteinExistence type="predicted"/>
<reference evidence="3" key="1">
    <citation type="journal article" date="2021" name="Proc. Natl. Acad. Sci. U.S.A.">
        <title>Global biogeography of chemosynthetic symbionts reveals both localized and globally distributed symbiont groups. .</title>
        <authorList>
            <person name="Osvatic J.T."/>
            <person name="Wilkins L.G.E."/>
            <person name="Leibrecht L."/>
            <person name="Leray M."/>
            <person name="Zauner S."/>
            <person name="Polzin J."/>
            <person name="Camacho Y."/>
            <person name="Gros O."/>
            <person name="van Gils J.A."/>
            <person name="Eisen J.A."/>
            <person name="Petersen J.M."/>
            <person name="Yuen B."/>
        </authorList>
    </citation>
    <scope>NUCLEOTIDE SEQUENCE</scope>
    <source>
        <strain evidence="3">MAGL173</strain>
    </source>
</reference>
<feature type="chain" id="PRO_5038825334" description="Thyroglobulin type-1 domain-containing protein" evidence="2">
    <location>
        <begin position="26"/>
        <end position="89"/>
    </location>
</feature>
<evidence type="ECO:0000256" key="1">
    <source>
        <dbReference type="SAM" id="MobiDB-lite"/>
    </source>
</evidence>
<protein>
    <recommendedName>
        <fullName evidence="5">Thyroglobulin type-1 domain-containing protein</fullName>
    </recommendedName>
</protein>
<dbReference type="EMBL" id="JAEPDI010000003">
    <property type="protein sequence ID" value="MCG7938441.1"/>
    <property type="molecule type" value="Genomic_DNA"/>
</dbReference>
<dbReference type="Proteomes" id="UP000886687">
    <property type="component" value="Unassembled WGS sequence"/>
</dbReference>
<accession>A0A9E4K496</accession>